<evidence type="ECO:0000313" key="2">
    <source>
        <dbReference type="Proteomes" id="UP000053097"/>
    </source>
</evidence>
<evidence type="ECO:0000313" key="1">
    <source>
        <dbReference type="EMBL" id="EZA47871.1"/>
    </source>
</evidence>
<dbReference type="EMBL" id="KK107766">
    <property type="protein sequence ID" value="EZA47871.1"/>
    <property type="molecule type" value="Genomic_DNA"/>
</dbReference>
<protein>
    <submittedName>
        <fullName evidence="1">Uncharacterized protein</fullName>
    </submittedName>
</protein>
<accession>A0A026VWG3</accession>
<proteinExistence type="predicted"/>
<name>A0A026VWG3_OOCBI</name>
<dbReference type="Proteomes" id="UP000053097">
    <property type="component" value="Unassembled WGS sequence"/>
</dbReference>
<keyword evidence="2" id="KW-1185">Reference proteome</keyword>
<sequence length="70" mass="8014">MQCTVCNGNIKFQIIGMHGLGFKIVIVCNKCQSHCIPSYPYIGTTYHINRRFIFTMRVLDLDVKDAQKSC</sequence>
<reference evidence="1 2" key="1">
    <citation type="journal article" date="2014" name="Curr. Biol.">
        <title>The genome of the clonal raider ant Cerapachys biroi.</title>
        <authorList>
            <person name="Oxley P.R."/>
            <person name="Ji L."/>
            <person name="Fetter-Pruneda I."/>
            <person name="McKenzie S.K."/>
            <person name="Li C."/>
            <person name="Hu H."/>
            <person name="Zhang G."/>
            <person name="Kronauer D.J."/>
        </authorList>
    </citation>
    <scope>NUCLEOTIDE SEQUENCE [LARGE SCALE GENOMIC DNA]</scope>
</reference>
<dbReference type="AlphaFoldDB" id="A0A026VWG3"/>
<gene>
    <name evidence="1" type="ORF">X777_15256</name>
</gene>
<organism evidence="1 2">
    <name type="scientific">Ooceraea biroi</name>
    <name type="common">Clonal raider ant</name>
    <name type="synonym">Cerapachys biroi</name>
    <dbReference type="NCBI Taxonomy" id="2015173"/>
    <lineage>
        <taxon>Eukaryota</taxon>
        <taxon>Metazoa</taxon>
        <taxon>Ecdysozoa</taxon>
        <taxon>Arthropoda</taxon>
        <taxon>Hexapoda</taxon>
        <taxon>Insecta</taxon>
        <taxon>Pterygota</taxon>
        <taxon>Neoptera</taxon>
        <taxon>Endopterygota</taxon>
        <taxon>Hymenoptera</taxon>
        <taxon>Apocrita</taxon>
        <taxon>Aculeata</taxon>
        <taxon>Formicoidea</taxon>
        <taxon>Formicidae</taxon>
        <taxon>Dorylinae</taxon>
        <taxon>Ooceraea</taxon>
    </lineage>
</organism>